<evidence type="ECO:0000259" key="4">
    <source>
        <dbReference type="Pfam" id="PF01420"/>
    </source>
</evidence>
<sequence>KYIYQIKLKDICKLRSGKNLNKDDVENKGSFPVYGGNGIIGYYLDPNRPGNSIVIGKVGAYCGNIHFSSKPYWLTSNAISLELLDTTRVYLPYLAHVLKSLDLNNLATGTAQKFISINKLYEVEVFLPSLEKQRELSDWFTSIEESKSKIQSLLADFIQNIGTISTESINEKALKE</sequence>
<proteinExistence type="inferred from homology"/>
<keyword evidence="5" id="KW-0378">Hydrolase</keyword>
<keyword evidence="5" id="KW-0540">Nuclease</keyword>
<dbReference type="InterPro" id="IPR044946">
    <property type="entry name" value="Restrct_endonuc_typeI_TRD_sf"/>
</dbReference>
<comment type="caution">
    <text evidence="5">The sequence shown here is derived from an EMBL/GenBank/DDBJ whole genome shotgun (WGS) entry which is preliminary data.</text>
</comment>
<dbReference type="CDD" id="cd17266">
    <property type="entry name" value="RMtype1_S_Sau1132ORF3780P-TRD2-CR2_like"/>
    <property type="match status" value="1"/>
</dbReference>
<keyword evidence="2" id="KW-0680">Restriction system</keyword>
<keyword evidence="3" id="KW-0238">DNA-binding</keyword>
<protein>
    <submittedName>
        <fullName evidence="5">Restriction endonuclease subunit M</fullName>
    </submittedName>
</protein>
<keyword evidence="5" id="KW-0255">Endonuclease</keyword>
<dbReference type="PANTHER" id="PTHR30408:SF13">
    <property type="entry name" value="TYPE I RESTRICTION ENZYME HINDI SPECIFICITY SUBUNIT"/>
    <property type="match status" value="1"/>
</dbReference>
<dbReference type="RefSeq" id="WP_194664830.1">
    <property type="nucleotide sequence ID" value="NZ_RDPI01001079.1"/>
</dbReference>
<reference evidence="5 6" key="1">
    <citation type="journal article" date="2021" name="PeerJ">
        <title>Analysis of 44 Vibrio anguillarum genomes reveals high genetic diversity.</title>
        <authorList>
            <person name="Hansen M.J."/>
            <person name="Dalsgaard I."/>
        </authorList>
    </citation>
    <scope>NUCLEOTIDE SEQUENCE [LARGE SCALE GENOMIC DNA]</scope>
    <source>
        <strain evidence="5 6">040915-1/1B</strain>
    </source>
</reference>
<name>A0ABR9ZE73_VIBAN</name>
<organism evidence="5 6">
    <name type="scientific">Vibrio anguillarum</name>
    <name type="common">Listonella anguillarum</name>
    <dbReference type="NCBI Taxonomy" id="55601"/>
    <lineage>
        <taxon>Bacteria</taxon>
        <taxon>Pseudomonadati</taxon>
        <taxon>Pseudomonadota</taxon>
        <taxon>Gammaproteobacteria</taxon>
        <taxon>Vibrionales</taxon>
        <taxon>Vibrionaceae</taxon>
        <taxon>Vibrio</taxon>
    </lineage>
</organism>
<dbReference type="Proteomes" id="UP000726136">
    <property type="component" value="Unassembled WGS sequence"/>
</dbReference>
<dbReference type="SUPFAM" id="SSF116734">
    <property type="entry name" value="DNA methylase specificity domain"/>
    <property type="match status" value="1"/>
</dbReference>
<dbReference type="EMBL" id="RDPI01001079">
    <property type="protein sequence ID" value="MBF4376755.1"/>
    <property type="molecule type" value="Genomic_DNA"/>
</dbReference>
<dbReference type="PANTHER" id="PTHR30408">
    <property type="entry name" value="TYPE-1 RESTRICTION ENZYME ECOKI SPECIFICITY PROTEIN"/>
    <property type="match status" value="1"/>
</dbReference>
<dbReference type="GO" id="GO:0004519">
    <property type="term" value="F:endonuclease activity"/>
    <property type="evidence" value="ECO:0007669"/>
    <property type="project" value="UniProtKB-KW"/>
</dbReference>
<evidence type="ECO:0000256" key="2">
    <source>
        <dbReference type="ARBA" id="ARBA00022747"/>
    </source>
</evidence>
<gene>
    <name evidence="5" type="ORF">EAY46_27635</name>
</gene>
<dbReference type="Pfam" id="PF01420">
    <property type="entry name" value="Methylase_S"/>
    <property type="match status" value="1"/>
</dbReference>
<feature type="non-terminal residue" evidence="5">
    <location>
        <position position="1"/>
    </location>
</feature>
<evidence type="ECO:0000256" key="3">
    <source>
        <dbReference type="ARBA" id="ARBA00023125"/>
    </source>
</evidence>
<evidence type="ECO:0000313" key="6">
    <source>
        <dbReference type="Proteomes" id="UP000726136"/>
    </source>
</evidence>
<comment type="similarity">
    <text evidence="1">Belongs to the type-I restriction system S methylase family.</text>
</comment>
<evidence type="ECO:0000256" key="1">
    <source>
        <dbReference type="ARBA" id="ARBA00010923"/>
    </source>
</evidence>
<dbReference type="InterPro" id="IPR000055">
    <property type="entry name" value="Restrct_endonuc_typeI_TRD"/>
</dbReference>
<accession>A0ABR9ZE73</accession>
<evidence type="ECO:0000313" key="5">
    <source>
        <dbReference type="EMBL" id="MBF4376755.1"/>
    </source>
</evidence>
<feature type="domain" description="Type I restriction modification DNA specificity" evidence="4">
    <location>
        <begin position="6"/>
        <end position="147"/>
    </location>
</feature>
<dbReference type="Gene3D" id="3.90.220.20">
    <property type="entry name" value="DNA methylase specificity domains"/>
    <property type="match status" value="1"/>
</dbReference>
<keyword evidence="6" id="KW-1185">Reference proteome</keyword>
<dbReference type="InterPro" id="IPR052021">
    <property type="entry name" value="Type-I_RS_S_subunit"/>
</dbReference>